<comment type="subcellular location">
    <subcellularLocation>
        <location evidence="1">Mitochondrion membrane</location>
        <topology evidence="1">Multi-pass membrane protein</topology>
    </subcellularLocation>
</comment>
<reference evidence="12 13" key="1">
    <citation type="journal article" date="2017" name="Nat. Ecol. Evol.">
        <title>Scallop genome provides insights into evolution of bilaterian karyotype and development.</title>
        <authorList>
            <person name="Wang S."/>
            <person name="Zhang J."/>
            <person name="Jiao W."/>
            <person name="Li J."/>
            <person name="Xun X."/>
            <person name="Sun Y."/>
            <person name="Guo X."/>
            <person name="Huan P."/>
            <person name="Dong B."/>
            <person name="Zhang L."/>
            <person name="Hu X."/>
            <person name="Sun X."/>
            <person name="Wang J."/>
            <person name="Zhao C."/>
            <person name="Wang Y."/>
            <person name="Wang D."/>
            <person name="Huang X."/>
            <person name="Wang R."/>
            <person name="Lv J."/>
            <person name="Li Y."/>
            <person name="Zhang Z."/>
            <person name="Liu B."/>
            <person name="Lu W."/>
            <person name="Hui Y."/>
            <person name="Liang J."/>
            <person name="Zhou Z."/>
            <person name="Hou R."/>
            <person name="Li X."/>
            <person name="Liu Y."/>
            <person name="Li H."/>
            <person name="Ning X."/>
            <person name="Lin Y."/>
            <person name="Zhao L."/>
            <person name="Xing Q."/>
            <person name="Dou J."/>
            <person name="Li Y."/>
            <person name="Mao J."/>
            <person name="Guo H."/>
            <person name="Dou H."/>
            <person name="Li T."/>
            <person name="Mu C."/>
            <person name="Jiang W."/>
            <person name="Fu Q."/>
            <person name="Fu X."/>
            <person name="Miao Y."/>
            <person name="Liu J."/>
            <person name="Yu Q."/>
            <person name="Li R."/>
            <person name="Liao H."/>
            <person name="Li X."/>
            <person name="Kong Y."/>
            <person name="Jiang Z."/>
            <person name="Chourrout D."/>
            <person name="Li R."/>
            <person name="Bao Z."/>
        </authorList>
    </citation>
    <scope>NUCLEOTIDE SEQUENCE [LARGE SCALE GENOMIC DNA]</scope>
    <source>
        <strain evidence="12 13">PY_sf001</strain>
    </source>
</reference>
<evidence type="ECO:0000256" key="11">
    <source>
        <dbReference type="SAM" id="Phobius"/>
    </source>
</evidence>
<dbReference type="PANTHER" id="PTHR45624:SF10">
    <property type="entry name" value="SLC (SOLUTE CARRIER) HOMOLOG"/>
    <property type="match status" value="1"/>
</dbReference>
<comment type="caution">
    <text evidence="12">The sequence shown here is derived from an EMBL/GenBank/DDBJ whole genome shotgun (WGS) entry which is preliminary data.</text>
</comment>
<name>A0A210QEM5_MIZYE</name>
<dbReference type="Pfam" id="PF00153">
    <property type="entry name" value="Mito_carr"/>
    <property type="match status" value="3"/>
</dbReference>
<dbReference type="Proteomes" id="UP000242188">
    <property type="component" value="Unassembled WGS sequence"/>
</dbReference>
<dbReference type="AlphaFoldDB" id="A0A210QEM5"/>
<evidence type="ECO:0000256" key="5">
    <source>
        <dbReference type="ARBA" id="ARBA00022737"/>
    </source>
</evidence>
<evidence type="ECO:0000256" key="4">
    <source>
        <dbReference type="ARBA" id="ARBA00022692"/>
    </source>
</evidence>
<protein>
    <submittedName>
        <fullName evidence="12">Solute carrier family 25 member 45</fullName>
    </submittedName>
</protein>
<keyword evidence="6 11" id="KW-1133">Transmembrane helix</keyword>
<gene>
    <name evidence="12" type="ORF">KP79_PYT10669</name>
</gene>
<evidence type="ECO:0000256" key="7">
    <source>
        <dbReference type="ARBA" id="ARBA00023128"/>
    </source>
</evidence>
<evidence type="ECO:0000256" key="3">
    <source>
        <dbReference type="ARBA" id="ARBA00022448"/>
    </source>
</evidence>
<evidence type="ECO:0000256" key="9">
    <source>
        <dbReference type="PROSITE-ProRule" id="PRU00282"/>
    </source>
</evidence>
<keyword evidence="4 9" id="KW-0812">Transmembrane</keyword>
<feature type="repeat" description="Solcar" evidence="9">
    <location>
        <begin position="207"/>
        <end position="292"/>
    </location>
</feature>
<keyword evidence="3 10" id="KW-0813">Transport</keyword>
<feature type="repeat" description="Solcar" evidence="9">
    <location>
        <begin position="98"/>
        <end position="197"/>
    </location>
</feature>
<evidence type="ECO:0000256" key="2">
    <source>
        <dbReference type="ARBA" id="ARBA00006375"/>
    </source>
</evidence>
<feature type="repeat" description="Solcar" evidence="9">
    <location>
        <begin position="3"/>
        <end position="88"/>
    </location>
</feature>
<evidence type="ECO:0000256" key="1">
    <source>
        <dbReference type="ARBA" id="ARBA00004225"/>
    </source>
</evidence>
<dbReference type="PROSITE" id="PS50920">
    <property type="entry name" value="SOLCAR"/>
    <property type="match status" value="3"/>
</dbReference>
<dbReference type="EMBL" id="NEDP02003995">
    <property type="protein sequence ID" value="OWF47200.1"/>
    <property type="molecule type" value="Genomic_DNA"/>
</dbReference>
<dbReference type="GO" id="GO:0022857">
    <property type="term" value="F:transmembrane transporter activity"/>
    <property type="evidence" value="ECO:0007669"/>
    <property type="project" value="TreeGrafter"/>
</dbReference>
<dbReference type="OrthoDB" id="193856at2759"/>
<organism evidence="12 13">
    <name type="scientific">Mizuhopecten yessoensis</name>
    <name type="common">Japanese scallop</name>
    <name type="synonym">Patinopecten yessoensis</name>
    <dbReference type="NCBI Taxonomy" id="6573"/>
    <lineage>
        <taxon>Eukaryota</taxon>
        <taxon>Metazoa</taxon>
        <taxon>Spiralia</taxon>
        <taxon>Lophotrochozoa</taxon>
        <taxon>Mollusca</taxon>
        <taxon>Bivalvia</taxon>
        <taxon>Autobranchia</taxon>
        <taxon>Pteriomorphia</taxon>
        <taxon>Pectinida</taxon>
        <taxon>Pectinoidea</taxon>
        <taxon>Pectinidae</taxon>
        <taxon>Mizuhopecten</taxon>
    </lineage>
</organism>
<evidence type="ECO:0000256" key="6">
    <source>
        <dbReference type="ARBA" id="ARBA00022989"/>
    </source>
</evidence>
<keyword evidence="13" id="KW-1185">Reference proteome</keyword>
<accession>A0A210QEM5</accession>
<sequence length="296" mass="32166">MPSHLINDYIAGAIGGSAGLLVGHPFDTTKVKLQTQHGSQLKGTVAMASNIFKQGLTAGFFRGLSWPLMSYGVVNSVLFGVYGNTLKFLDKDKDTKKSSYLNIYLAGCVGGAAQLIPVIPTDYVKVVLQSQIVPDTHGTKVHTPGKDPYFKGPIQCAKHVYRTKGLSGLYKGGGAMFWREVPSYGLFLLVYESFSEGLKSKGWTDSKGFIADFIAGGCAGSITWFSIMPIDVVKSRYQADLLGQYNGPLDCAVKSYKAEGLRVFYRGCAVTCVRAFPVNAVTFVVYSQILQYLDSR</sequence>
<proteinExistence type="inferred from homology"/>
<dbReference type="InterPro" id="IPR018108">
    <property type="entry name" value="MCP_transmembrane"/>
</dbReference>
<evidence type="ECO:0000256" key="10">
    <source>
        <dbReference type="RuleBase" id="RU000488"/>
    </source>
</evidence>
<dbReference type="SUPFAM" id="SSF103506">
    <property type="entry name" value="Mitochondrial carrier"/>
    <property type="match status" value="1"/>
</dbReference>
<feature type="transmembrane region" description="Helical" evidence="11">
    <location>
        <begin position="68"/>
        <end position="89"/>
    </location>
</feature>
<evidence type="ECO:0000256" key="8">
    <source>
        <dbReference type="ARBA" id="ARBA00023136"/>
    </source>
</evidence>
<dbReference type="GO" id="GO:0031966">
    <property type="term" value="C:mitochondrial membrane"/>
    <property type="evidence" value="ECO:0007669"/>
    <property type="project" value="UniProtKB-SubCell"/>
</dbReference>
<keyword evidence="8 9" id="KW-0472">Membrane</keyword>
<keyword evidence="7" id="KW-0496">Mitochondrion</keyword>
<dbReference type="Gene3D" id="1.50.40.10">
    <property type="entry name" value="Mitochondrial carrier domain"/>
    <property type="match status" value="1"/>
</dbReference>
<keyword evidence="5" id="KW-0677">Repeat</keyword>
<comment type="similarity">
    <text evidence="2 10">Belongs to the mitochondrial carrier (TC 2.A.29) family.</text>
</comment>
<feature type="transmembrane region" description="Helical" evidence="11">
    <location>
        <begin position="101"/>
        <end position="119"/>
    </location>
</feature>
<evidence type="ECO:0000313" key="12">
    <source>
        <dbReference type="EMBL" id="OWF47200.1"/>
    </source>
</evidence>
<dbReference type="InterPro" id="IPR023395">
    <property type="entry name" value="MCP_dom_sf"/>
</dbReference>
<evidence type="ECO:0000313" key="13">
    <source>
        <dbReference type="Proteomes" id="UP000242188"/>
    </source>
</evidence>
<dbReference type="InterPro" id="IPR050567">
    <property type="entry name" value="Mitochondrial_Carrier"/>
</dbReference>
<dbReference type="PANTHER" id="PTHR45624">
    <property type="entry name" value="MITOCHONDRIAL BASIC AMINO ACIDS TRANSPORTER-RELATED"/>
    <property type="match status" value="1"/>
</dbReference>